<dbReference type="Proteomes" id="UP000246073">
    <property type="component" value="Unassembled WGS sequence"/>
</dbReference>
<organism evidence="1 2">
    <name type="scientific">Ochrobactrum soli</name>
    <dbReference type="NCBI Taxonomy" id="2448455"/>
    <lineage>
        <taxon>Bacteria</taxon>
        <taxon>Pseudomonadati</taxon>
        <taxon>Pseudomonadota</taxon>
        <taxon>Alphaproteobacteria</taxon>
        <taxon>Hyphomicrobiales</taxon>
        <taxon>Brucellaceae</taxon>
        <taxon>Brucella/Ochrobactrum group</taxon>
        <taxon>Ochrobactrum</taxon>
    </lineage>
</organism>
<evidence type="ECO:0000313" key="1">
    <source>
        <dbReference type="EMBL" id="SPL64417.1"/>
    </source>
</evidence>
<protein>
    <submittedName>
        <fullName evidence="1">Uncharacterized protein</fullName>
    </submittedName>
</protein>
<dbReference type="EMBL" id="OOFM01000005">
    <property type="protein sequence ID" value="SPL64417.1"/>
    <property type="molecule type" value="Genomic_DNA"/>
</dbReference>
<proteinExistence type="predicted"/>
<sequence length="58" mass="6181">MDLSSPYIPPAPKKISREEKLKVADRVAAAEAKRARKAARFNALVANGSMLAASGEVQ</sequence>
<dbReference type="AlphaFoldDB" id="A0A2P9HJZ2"/>
<name>A0A2P9HJZ2_9HYPH</name>
<accession>A0A2P9HJZ2</accession>
<reference evidence="2" key="1">
    <citation type="submission" date="2017-12" db="EMBL/GenBank/DDBJ databases">
        <authorList>
            <person name="Diaz M."/>
        </authorList>
    </citation>
    <scope>NUCLEOTIDE SEQUENCE [LARGE SCALE GENOMIC DNA]</scope>
    <source>
        <strain evidence="2">FI11154</strain>
    </source>
</reference>
<evidence type="ECO:0000313" key="2">
    <source>
        <dbReference type="Proteomes" id="UP000246073"/>
    </source>
</evidence>
<gene>
    <name evidence="1" type="ORF">OHAE_284</name>
</gene>